<dbReference type="EMBL" id="JAPJDA010000003">
    <property type="protein sequence ID" value="MCX2837061.1"/>
    <property type="molecule type" value="Genomic_DNA"/>
</dbReference>
<evidence type="ECO:0000313" key="2">
    <source>
        <dbReference type="EMBL" id="MCX2837061.1"/>
    </source>
</evidence>
<dbReference type="InterPro" id="IPR002938">
    <property type="entry name" value="FAD-bd"/>
</dbReference>
<organism evidence="2 3">
    <name type="scientific">Salinimicrobium profundisediminis</name>
    <dbReference type="NCBI Taxonomy" id="2994553"/>
    <lineage>
        <taxon>Bacteria</taxon>
        <taxon>Pseudomonadati</taxon>
        <taxon>Bacteroidota</taxon>
        <taxon>Flavobacteriia</taxon>
        <taxon>Flavobacteriales</taxon>
        <taxon>Flavobacteriaceae</taxon>
        <taxon>Salinimicrobium</taxon>
    </lineage>
</organism>
<accession>A0A9X3CUT5</accession>
<keyword evidence="3" id="KW-1185">Reference proteome</keyword>
<reference evidence="2" key="1">
    <citation type="submission" date="2022-11" db="EMBL/GenBank/DDBJ databases">
        <title>Salinimicrobium profundisediminis sp. nov., isolated from deep-sea sediment of the Mariana Trench.</title>
        <authorList>
            <person name="Fu H."/>
        </authorList>
    </citation>
    <scope>NUCLEOTIDE SEQUENCE</scope>
    <source>
        <strain evidence="2">MT39</strain>
    </source>
</reference>
<dbReference type="AlphaFoldDB" id="A0A9X3CUT5"/>
<dbReference type="PRINTS" id="PR00420">
    <property type="entry name" value="RNGMNOXGNASE"/>
</dbReference>
<evidence type="ECO:0000313" key="3">
    <source>
        <dbReference type="Proteomes" id="UP001148482"/>
    </source>
</evidence>
<dbReference type="GO" id="GO:0071949">
    <property type="term" value="F:FAD binding"/>
    <property type="evidence" value="ECO:0007669"/>
    <property type="project" value="InterPro"/>
</dbReference>
<dbReference type="Pfam" id="PF01494">
    <property type="entry name" value="FAD_binding_3"/>
    <property type="match status" value="1"/>
</dbReference>
<dbReference type="InterPro" id="IPR036188">
    <property type="entry name" value="FAD/NAD-bd_sf"/>
</dbReference>
<dbReference type="PANTHER" id="PTHR42685">
    <property type="entry name" value="GERANYLGERANYL DIPHOSPHATE REDUCTASE"/>
    <property type="match status" value="1"/>
</dbReference>
<dbReference type="RefSeq" id="WP_266068260.1">
    <property type="nucleotide sequence ID" value="NZ_JAPJDA010000003.1"/>
</dbReference>
<dbReference type="PANTHER" id="PTHR42685:SF22">
    <property type="entry name" value="CONDITIONED MEDIUM FACTOR RECEPTOR 1"/>
    <property type="match status" value="1"/>
</dbReference>
<evidence type="ECO:0000259" key="1">
    <source>
        <dbReference type="Pfam" id="PF01494"/>
    </source>
</evidence>
<protein>
    <submittedName>
        <fullName evidence="2">NAD(P)/FAD-dependent oxidoreductase</fullName>
    </submittedName>
</protein>
<dbReference type="SUPFAM" id="SSF51905">
    <property type="entry name" value="FAD/NAD(P)-binding domain"/>
    <property type="match status" value="1"/>
</dbReference>
<proteinExistence type="predicted"/>
<sequence length="371" mass="42031">MTNRIIIAGGGLAGLTAAIHLAQKGQKITLFEKDAFPRHKVCGEYLSREVIPYFDELKIPWRNLNPKKIDRLRYSTPSGKAIDVDLPMGALGVSRYALDNLLFETAKANGVEILQEKVLEMTFLEGKFKVISSKTEYTADYVFGSFGKRSVLDKNLERNFFKESAPWVAVKNHYRLKDFPDDLVGLHNFKGGYCGLSRTENGNINMCYLATYESFKDYKDPDKFNEKVLRKNPFLDRFLAEAVPVFEKPLTIAQISFSKKEAVKDHVLMLGDAAGLIHPLCGNGMAIAIHSAKIASEEFIKHIETGSHRQEMETAYKQRWEKIFSRRFKTASLLQKVLLRENLAEISQALISRVPFLLPKIIKQTHGEPIA</sequence>
<name>A0A9X3CUT5_9FLAO</name>
<feature type="domain" description="FAD-binding" evidence="1">
    <location>
        <begin position="5"/>
        <end position="309"/>
    </location>
</feature>
<dbReference type="InterPro" id="IPR050407">
    <property type="entry name" value="Geranylgeranyl_reductase"/>
</dbReference>
<dbReference type="Gene3D" id="3.50.50.60">
    <property type="entry name" value="FAD/NAD(P)-binding domain"/>
    <property type="match status" value="1"/>
</dbReference>
<comment type="caution">
    <text evidence="2">The sequence shown here is derived from an EMBL/GenBank/DDBJ whole genome shotgun (WGS) entry which is preliminary data.</text>
</comment>
<dbReference type="Proteomes" id="UP001148482">
    <property type="component" value="Unassembled WGS sequence"/>
</dbReference>
<gene>
    <name evidence="2" type="ORF">OQ279_02750</name>
</gene>